<evidence type="ECO:0000313" key="2">
    <source>
        <dbReference type="Proteomes" id="UP000297654"/>
    </source>
</evidence>
<dbReference type="PANTHER" id="PTHR41282">
    <property type="entry name" value="CONSERVED TRANSMEMBRANE PROTEIN-RELATED"/>
    <property type="match status" value="1"/>
</dbReference>
<dbReference type="RefSeq" id="WP_092107353.1">
    <property type="nucleotide sequence ID" value="NZ_FOCN01000002.1"/>
</dbReference>
<comment type="caution">
    <text evidence="1">The sequence shown here is derived from an EMBL/GenBank/DDBJ whole genome shotgun (WGS) entry which is preliminary data.</text>
</comment>
<dbReference type="EMBL" id="SOFF01000030">
    <property type="protein sequence ID" value="TFB89292.1"/>
    <property type="molecule type" value="Genomic_DNA"/>
</dbReference>
<sequence length="272" mass="29196">MASSNPAFSRNEAFGPRGAVASSQALSDNDLQSMYNRPSAGAQDTERMTYEDTITKTGLGFALLVVAAMISWVATPVLPFLFILGAIVGFVLGLVNTFKKEPSAPLILTFAAAQGLFVGGISRVFDDIYPGVVVQAVLATLVVVGVTLALFKSGKIRASKKATKIFLVAMIGYAAFSLINVGMMIFGGTDQAFGLRSQSISILGFDIKLGILIGLLAVLLAAYSLVLDFDFIQKGVNNRLPRKYGWTGAFGIIMTVVWLYVEMLRIFVLTRE</sequence>
<dbReference type="InterPro" id="IPR010539">
    <property type="entry name" value="BaxI_1-like"/>
</dbReference>
<dbReference type="Pfam" id="PF12811">
    <property type="entry name" value="BaxI_1"/>
    <property type="match status" value="1"/>
</dbReference>
<name>A0A1H8CAB1_9MICO</name>
<organism evidence="1 2">
    <name type="scientific">Cryobacterium luteum</name>
    <dbReference type="NCBI Taxonomy" id="1424661"/>
    <lineage>
        <taxon>Bacteria</taxon>
        <taxon>Bacillati</taxon>
        <taxon>Actinomycetota</taxon>
        <taxon>Actinomycetes</taxon>
        <taxon>Micrococcales</taxon>
        <taxon>Microbacteriaceae</taxon>
        <taxon>Cryobacterium</taxon>
    </lineage>
</organism>
<dbReference type="PANTHER" id="PTHR41282:SF1">
    <property type="entry name" value="CONSERVED TRANSMEMBRANE PROTEIN-RELATED"/>
    <property type="match status" value="1"/>
</dbReference>
<protein>
    <submittedName>
        <fullName evidence="1">Bax inhibitor-1/YccA family protein</fullName>
    </submittedName>
</protein>
<keyword evidence="2" id="KW-1185">Reference proteome</keyword>
<dbReference type="OrthoDB" id="116480at2"/>
<proteinExistence type="predicted"/>
<evidence type="ECO:0000313" key="1">
    <source>
        <dbReference type="EMBL" id="TFB89292.1"/>
    </source>
</evidence>
<dbReference type="Proteomes" id="UP000297654">
    <property type="component" value="Unassembled WGS sequence"/>
</dbReference>
<dbReference type="AlphaFoldDB" id="A0A1H8CAB1"/>
<accession>A0A1H8CAB1</accession>
<reference evidence="1 2" key="1">
    <citation type="submission" date="2019-03" db="EMBL/GenBank/DDBJ databases">
        <title>Genomics of glacier-inhabiting Cryobacterium strains.</title>
        <authorList>
            <person name="Liu Q."/>
            <person name="Xin Y.-H."/>
        </authorList>
    </citation>
    <scope>NUCLEOTIDE SEQUENCE [LARGE SCALE GENOMIC DNA]</scope>
    <source>
        <strain evidence="1 2">Hh15</strain>
    </source>
</reference>
<gene>
    <name evidence="1" type="ORF">E3O10_10485</name>
</gene>
<dbReference type="STRING" id="1424661.SAMN05216281_102291"/>